<keyword evidence="7 14" id="KW-0378">Hydrolase</keyword>
<evidence type="ECO:0000256" key="5">
    <source>
        <dbReference type="ARBA" id="ARBA00022692"/>
    </source>
</evidence>
<accession>A0ABU1U2F4</accession>
<comment type="caution">
    <text evidence="14">The sequence shown here is derived from an EMBL/GenBank/DDBJ whole genome shotgun (WGS) entry which is preliminary data.</text>
</comment>
<keyword evidence="5 12" id="KW-0812">Transmembrane</keyword>
<feature type="transmembrane region" description="Helical" evidence="12">
    <location>
        <begin position="160"/>
        <end position="177"/>
    </location>
</feature>
<organism evidence="14 15">
    <name type="scientific">Fictibacillus barbaricus</name>
    <dbReference type="NCBI Taxonomy" id="182136"/>
    <lineage>
        <taxon>Bacteria</taxon>
        <taxon>Bacillati</taxon>
        <taxon>Bacillota</taxon>
        <taxon>Bacilli</taxon>
        <taxon>Bacillales</taxon>
        <taxon>Fictibacillaceae</taxon>
        <taxon>Fictibacillus</taxon>
    </lineage>
</organism>
<dbReference type="PANTHER" id="PTHR39188">
    <property type="entry name" value="MEMBRANE-ASSOCIATED ZINC METALLOPROTEASE M50B"/>
    <property type="match status" value="1"/>
</dbReference>
<name>A0ABU1U2F4_9BACL</name>
<evidence type="ECO:0000256" key="10">
    <source>
        <dbReference type="ARBA" id="ARBA00023049"/>
    </source>
</evidence>
<evidence type="ECO:0000256" key="3">
    <source>
        <dbReference type="ARBA" id="ARBA00007931"/>
    </source>
</evidence>
<keyword evidence="8" id="KW-0862">Zinc</keyword>
<evidence type="ECO:0000313" key="14">
    <source>
        <dbReference type="EMBL" id="MDR7073654.1"/>
    </source>
</evidence>
<evidence type="ECO:0000256" key="11">
    <source>
        <dbReference type="ARBA" id="ARBA00023136"/>
    </source>
</evidence>
<feature type="domain" description="Peptidase M50" evidence="13">
    <location>
        <begin position="113"/>
        <end position="159"/>
    </location>
</feature>
<keyword evidence="10" id="KW-0482">Metalloprotease</keyword>
<feature type="transmembrane region" description="Helical" evidence="12">
    <location>
        <begin position="85"/>
        <end position="106"/>
    </location>
</feature>
<evidence type="ECO:0000256" key="6">
    <source>
        <dbReference type="ARBA" id="ARBA00022723"/>
    </source>
</evidence>
<dbReference type="RefSeq" id="WP_310259268.1">
    <property type="nucleotide sequence ID" value="NZ_JAVDWA010000004.1"/>
</dbReference>
<dbReference type="EC" id="3.4.24.-" evidence="14"/>
<keyword evidence="15" id="KW-1185">Reference proteome</keyword>
<evidence type="ECO:0000256" key="4">
    <source>
        <dbReference type="ARBA" id="ARBA00022670"/>
    </source>
</evidence>
<gene>
    <name evidence="14" type="ORF">J2X07_002641</name>
</gene>
<evidence type="ECO:0000256" key="2">
    <source>
        <dbReference type="ARBA" id="ARBA00004141"/>
    </source>
</evidence>
<feature type="transmembrane region" description="Helical" evidence="12">
    <location>
        <begin position="118"/>
        <end position="139"/>
    </location>
</feature>
<evidence type="ECO:0000256" key="7">
    <source>
        <dbReference type="ARBA" id="ARBA00022801"/>
    </source>
</evidence>
<dbReference type="GO" id="GO:0016787">
    <property type="term" value="F:hydrolase activity"/>
    <property type="evidence" value="ECO:0007669"/>
    <property type="project" value="UniProtKB-KW"/>
</dbReference>
<sequence>MINLFMEFLRKIKINPAFWVVIMGAVYTGHFREIIIWFFVVLIHEMGHFAGAHLFKWRISRIDLLPFGGAAVVEEHGTRPFKEEIWVAALGPLQHVWLVGISFLLYQFHMITDEAFDWFFILNWTLFLFNLLPIWPLDGGKLVFAICTKYMPFKYAQKKFLMGSACFFLIGAAWQLFIQPNHLNLWVICLFLIVAHFLEWKRQHYVFLRFLLSRNKHSLQKRKSTLLVSPSVPISKVTHLFMKEFTHEIIVKQRRPVVIQEKDLLNAYFQMSSTECAIGKVFR</sequence>
<evidence type="ECO:0000256" key="9">
    <source>
        <dbReference type="ARBA" id="ARBA00022989"/>
    </source>
</evidence>
<feature type="transmembrane region" description="Helical" evidence="12">
    <location>
        <begin position="34"/>
        <end position="55"/>
    </location>
</feature>
<feature type="transmembrane region" description="Helical" evidence="12">
    <location>
        <begin position="183"/>
        <end position="200"/>
    </location>
</feature>
<comment type="subcellular location">
    <subcellularLocation>
        <location evidence="2">Membrane</location>
        <topology evidence="2">Multi-pass membrane protein</topology>
    </subcellularLocation>
</comment>
<proteinExistence type="inferred from homology"/>
<keyword evidence="9 12" id="KW-1133">Transmembrane helix</keyword>
<dbReference type="EMBL" id="JAVDWA010000004">
    <property type="protein sequence ID" value="MDR7073654.1"/>
    <property type="molecule type" value="Genomic_DNA"/>
</dbReference>
<keyword evidence="4" id="KW-0645">Protease</keyword>
<reference evidence="14 15" key="1">
    <citation type="submission" date="2023-07" db="EMBL/GenBank/DDBJ databases">
        <title>Sorghum-associated microbial communities from plants grown in Nebraska, USA.</title>
        <authorList>
            <person name="Schachtman D."/>
        </authorList>
    </citation>
    <scope>NUCLEOTIDE SEQUENCE [LARGE SCALE GENOMIC DNA]</scope>
    <source>
        <strain evidence="14 15">BE211</strain>
    </source>
</reference>
<feature type="domain" description="Peptidase M50" evidence="13">
    <location>
        <begin position="34"/>
        <end position="107"/>
    </location>
</feature>
<evidence type="ECO:0000256" key="1">
    <source>
        <dbReference type="ARBA" id="ARBA00001947"/>
    </source>
</evidence>
<evidence type="ECO:0000313" key="15">
    <source>
        <dbReference type="Proteomes" id="UP001258181"/>
    </source>
</evidence>
<dbReference type="Pfam" id="PF02163">
    <property type="entry name" value="Peptidase_M50"/>
    <property type="match status" value="2"/>
</dbReference>
<feature type="transmembrane region" description="Helical" evidence="12">
    <location>
        <begin position="12"/>
        <end position="28"/>
    </location>
</feature>
<comment type="cofactor">
    <cofactor evidence="1">
        <name>Zn(2+)</name>
        <dbReference type="ChEBI" id="CHEBI:29105"/>
    </cofactor>
</comment>
<evidence type="ECO:0000256" key="8">
    <source>
        <dbReference type="ARBA" id="ARBA00022833"/>
    </source>
</evidence>
<keyword evidence="6" id="KW-0479">Metal-binding</keyword>
<dbReference type="InterPro" id="IPR008915">
    <property type="entry name" value="Peptidase_M50"/>
</dbReference>
<dbReference type="Proteomes" id="UP001258181">
    <property type="component" value="Unassembled WGS sequence"/>
</dbReference>
<evidence type="ECO:0000256" key="12">
    <source>
        <dbReference type="SAM" id="Phobius"/>
    </source>
</evidence>
<dbReference type="CDD" id="cd06161">
    <property type="entry name" value="S2P-M50_SpoIVFB"/>
    <property type="match status" value="1"/>
</dbReference>
<evidence type="ECO:0000259" key="13">
    <source>
        <dbReference type="Pfam" id="PF02163"/>
    </source>
</evidence>
<comment type="similarity">
    <text evidence="3">Belongs to the peptidase M50B family.</text>
</comment>
<keyword evidence="11 12" id="KW-0472">Membrane</keyword>
<dbReference type="PANTHER" id="PTHR39188:SF3">
    <property type="entry name" value="STAGE IV SPORULATION PROTEIN FB"/>
    <property type="match status" value="1"/>
</dbReference>
<protein>
    <submittedName>
        <fullName evidence="14">Stage IV sporulation protein FB</fullName>
        <ecNumber evidence="14">3.4.24.-</ecNumber>
    </submittedName>
</protein>